<feature type="repeat" description="ANK" evidence="3">
    <location>
        <begin position="368"/>
        <end position="400"/>
    </location>
</feature>
<evidence type="ECO:0000256" key="1">
    <source>
        <dbReference type="ARBA" id="ARBA00022737"/>
    </source>
</evidence>
<dbReference type="Pfam" id="PF12796">
    <property type="entry name" value="Ank_2"/>
    <property type="match status" value="2"/>
</dbReference>
<feature type="repeat" description="ANK" evidence="3">
    <location>
        <begin position="267"/>
        <end position="289"/>
    </location>
</feature>
<dbReference type="EMBL" id="CAINUL010000019">
    <property type="protein sequence ID" value="CAD0115556.1"/>
    <property type="molecule type" value="Genomic_DNA"/>
</dbReference>
<evidence type="ECO:0000259" key="4">
    <source>
        <dbReference type="Pfam" id="PF22939"/>
    </source>
</evidence>
<dbReference type="Proteomes" id="UP000745764">
    <property type="component" value="Unassembled WGS sequence"/>
</dbReference>
<evidence type="ECO:0000256" key="2">
    <source>
        <dbReference type="ARBA" id="ARBA00023043"/>
    </source>
</evidence>
<sequence length="553" mass="61997">MADESRFLWVKLQLQTLCDEGIKREKDVLLELDKNPTEIGQLYESIFERITQSGRSSREIAGSVLRWLLVCRRPLNTMTFLQAVSDADDDNLSKDDVLDVCRNLVIVDDETDTFRFAHLSVQEFLQKREGYESDNLHTFAASRCLEEFESSRRNMYDDDGRPDPNSKCFYAYAVVNWVYHCLMVKSRTEDLIEKLGSFLRDEDVFAVWNHDALESTEREEYFVAVTDFENPCLNGHKATQSFVIARLGLIDAFEEHFDLDWRYNNIKGEAPIHIAAFAGNLEIVKRLIDEKDMDANHQGDTNFGPLLAACVNGHKDIVDYLLSLDGVEVNRRSDFGKTPLIAAAKAGNQDLCKFLLDRGALVNFQALDDDTALIVAAEYGKLSTVQALLKKRADPNIVGRFKRTALFAASLCREEQFQDVIKLLIRAGANIDSQDIDGDTVLHMAAQAGDLDLVAAFSLQKAKLNIKNNQGRSALDFACAGNQLKVIEYLLKSGAICEPDASGRTELHEIIGGDGKCDADTIELFVSKGVNVNATDNDGISKCLLRCFFCKYC</sequence>
<gene>
    <name evidence="5" type="ORF">AWRI4620_LOCUS9811</name>
</gene>
<dbReference type="PROSITE" id="PS50297">
    <property type="entry name" value="ANK_REP_REGION"/>
    <property type="match status" value="4"/>
</dbReference>
<dbReference type="InterPro" id="IPR054471">
    <property type="entry name" value="GPIID_WHD"/>
</dbReference>
<accession>A0A9N8PYX7</accession>
<feature type="repeat" description="ANK" evidence="3">
    <location>
        <begin position="470"/>
        <end position="495"/>
    </location>
</feature>
<feature type="repeat" description="ANK" evidence="3">
    <location>
        <begin position="437"/>
        <end position="469"/>
    </location>
</feature>
<dbReference type="PRINTS" id="PR01415">
    <property type="entry name" value="ANKYRIN"/>
</dbReference>
<protein>
    <recommendedName>
        <fullName evidence="4">GPI inositol-deacylase winged helix domain-containing protein</fullName>
    </recommendedName>
</protein>
<dbReference type="Pfam" id="PF00023">
    <property type="entry name" value="Ank"/>
    <property type="match status" value="1"/>
</dbReference>
<feature type="domain" description="GPI inositol-deacylase winged helix" evidence="4">
    <location>
        <begin position="54"/>
        <end position="134"/>
    </location>
</feature>
<evidence type="ECO:0000256" key="3">
    <source>
        <dbReference type="PROSITE-ProRule" id="PRU00023"/>
    </source>
</evidence>
<dbReference type="PROSITE" id="PS50088">
    <property type="entry name" value="ANK_REPEAT"/>
    <property type="match status" value="5"/>
</dbReference>
<proteinExistence type="predicted"/>
<dbReference type="PANTHER" id="PTHR24171">
    <property type="entry name" value="ANKYRIN REPEAT DOMAIN-CONTAINING PROTEIN 39-RELATED"/>
    <property type="match status" value="1"/>
</dbReference>
<dbReference type="PANTHER" id="PTHR24171:SF9">
    <property type="entry name" value="ANKYRIN REPEAT DOMAIN-CONTAINING PROTEIN 39"/>
    <property type="match status" value="1"/>
</dbReference>
<comment type="caution">
    <text evidence="5">The sequence shown here is derived from an EMBL/GenBank/DDBJ whole genome shotgun (WGS) entry which is preliminary data.</text>
</comment>
<dbReference type="OrthoDB" id="539213at2759"/>
<evidence type="ECO:0000313" key="6">
    <source>
        <dbReference type="Proteomes" id="UP000745764"/>
    </source>
</evidence>
<feature type="repeat" description="ANK" evidence="3">
    <location>
        <begin position="335"/>
        <end position="367"/>
    </location>
</feature>
<dbReference type="SUPFAM" id="SSF48403">
    <property type="entry name" value="Ankyrin repeat"/>
    <property type="match status" value="1"/>
</dbReference>
<keyword evidence="6" id="KW-1185">Reference proteome</keyword>
<reference evidence="5" key="1">
    <citation type="submission" date="2020-06" db="EMBL/GenBank/DDBJ databases">
        <authorList>
            <person name="Onetto C."/>
        </authorList>
    </citation>
    <scope>NUCLEOTIDE SEQUENCE</scope>
</reference>
<dbReference type="InterPro" id="IPR002110">
    <property type="entry name" value="Ankyrin_rpt"/>
</dbReference>
<evidence type="ECO:0000313" key="5">
    <source>
        <dbReference type="EMBL" id="CAD0115556.1"/>
    </source>
</evidence>
<name>A0A9N8PYX7_9PEZI</name>
<dbReference type="AlphaFoldDB" id="A0A9N8PYX7"/>
<keyword evidence="2 3" id="KW-0040">ANK repeat</keyword>
<keyword evidence="1" id="KW-0677">Repeat</keyword>
<organism evidence="5 6">
    <name type="scientific">Aureobasidium uvarum</name>
    <dbReference type="NCBI Taxonomy" id="2773716"/>
    <lineage>
        <taxon>Eukaryota</taxon>
        <taxon>Fungi</taxon>
        <taxon>Dikarya</taxon>
        <taxon>Ascomycota</taxon>
        <taxon>Pezizomycotina</taxon>
        <taxon>Dothideomycetes</taxon>
        <taxon>Dothideomycetidae</taxon>
        <taxon>Dothideales</taxon>
        <taxon>Saccotheciaceae</taxon>
        <taxon>Aureobasidium</taxon>
    </lineage>
</organism>
<dbReference type="InterPro" id="IPR036770">
    <property type="entry name" value="Ankyrin_rpt-contain_sf"/>
</dbReference>
<dbReference type="Gene3D" id="1.25.40.20">
    <property type="entry name" value="Ankyrin repeat-containing domain"/>
    <property type="match status" value="2"/>
</dbReference>
<dbReference type="SMART" id="SM00248">
    <property type="entry name" value="ANK"/>
    <property type="match status" value="8"/>
</dbReference>
<dbReference type="Pfam" id="PF22939">
    <property type="entry name" value="WHD_GPIID"/>
    <property type="match status" value="1"/>
</dbReference>